<name>A0A938WLL7_9BACT</name>
<keyword evidence="4" id="KW-1185">Reference proteome</keyword>
<dbReference type="AlphaFoldDB" id="A0A938WLL7"/>
<evidence type="ECO:0000256" key="2">
    <source>
        <dbReference type="SAM" id="SignalP"/>
    </source>
</evidence>
<reference evidence="3 4" key="1">
    <citation type="journal article" date="2021" name="Sci. Rep.">
        <title>The distribution of antibiotic resistance genes in chicken gut microbiota commensals.</title>
        <authorList>
            <person name="Juricova H."/>
            <person name="Matiasovicova J."/>
            <person name="Kubasova T."/>
            <person name="Cejkova D."/>
            <person name="Rychlik I."/>
        </authorList>
    </citation>
    <scope>NUCLEOTIDE SEQUENCE [LARGE SCALE GENOMIC DNA]</scope>
    <source>
        <strain evidence="3 4">An819</strain>
    </source>
</reference>
<dbReference type="EMBL" id="JACJJL010000005">
    <property type="protein sequence ID" value="MBM6660981.1"/>
    <property type="molecule type" value="Genomic_DNA"/>
</dbReference>
<feature type="chain" id="PRO_5037002022" evidence="2">
    <location>
        <begin position="21"/>
        <end position="156"/>
    </location>
</feature>
<evidence type="ECO:0000313" key="4">
    <source>
        <dbReference type="Proteomes" id="UP000764045"/>
    </source>
</evidence>
<feature type="region of interest" description="Disordered" evidence="1">
    <location>
        <begin position="64"/>
        <end position="106"/>
    </location>
</feature>
<evidence type="ECO:0000313" key="3">
    <source>
        <dbReference type="EMBL" id="MBM6660981.1"/>
    </source>
</evidence>
<dbReference type="Proteomes" id="UP000764045">
    <property type="component" value="Unassembled WGS sequence"/>
</dbReference>
<gene>
    <name evidence="3" type="ORF">H6B30_04290</name>
</gene>
<evidence type="ECO:0000256" key="1">
    <source>
        <dbReference type="SAM" id="MobiDB-lite"/>
    </source>
</evidence>
<dbReference type="Pfam" id="PF16231">
    <property type="entry name" value="DUF4890"/>
    <property type="match status" value="1"/>
</dbReference>
<dbReference type="InterPro" id="IPR032612">
    <property type="entry name" value="DUF4890"/>
</dbReference>
<dbReference type="RefSeq" id="WP_205108265.1">
    <property type="nucleotide sequence ID" value="NZ_JACJJL010000005.1"/>
</dbReference>
<keyword evidence="2" id="KW-0732">Signal</keyword>
<feature type="signal peptide" evidence="2">
    <location>
        <begin position="1"/>
        <end position="20"/>
    </location>
</feature>
<proteinExistence type="predicted"/>
<sequence length="156" mass="17833">MKKIILGLMAAMTIGTTAMAQSQVADRSEMIQKRTESVAKKYGLSDEQKQKLLELNTKYADIMGPSMRMHGNRGNGGAMRQRPGSNFGARPENGDSAALGRFRLSEEQRARLDERRKQMNEQREAYNKELQAIMSDEQYKSYTADMEKLLQRRPRK</sequence>
<protein>
    <submittedName>
        <fullName evidence="3">DUF4890 domain-containing protein</fullName>
    </submittedName>
</protein>
<organism evidence="3 4">
    <name type="scientific">Marseilla massiliensis</name>
    <dbReference type="NCBI Taxonomy" id="1841864"/>
    <lineage>
        <taxon>Bacteria</taxon>
        <taxon>Pseudomonadati</taxon>
        <taxon>Bacteroidota</taxon>
        <taxon>Bacteroidia</taxon>
        <taxon>Bacteroidales</taxon>
        <taxon>Prevotellaceae</taxon>
        <taxon>Marseilla</taxon>
    </lineage>
</organism>
<accession>A0A938WLL7</accession>
<comment type="caution">
    <text evidence="3">The sequence shown here is derived from an EMBL/GenBank/DDBJ whole genome shotgun (WGS) entry which is preliminary data.</text>
</comment>